<evidence type="ECO:0000313" key="14">
    <source>
        <dbReference type="Proteomes" id="UP000685013"/>
    </source>
</evidence>
<organism evidence="13 14">
    <name type="scientific">Cucurbita argyrosperma subsp. sororia</name>
    <dbReference type="NCBI Taxonomy" id="37648"/>
    <lineage>
        <taxon>Eukaryota</taxon>
        <taxon>Viridiplantae</taxon>
        <taxon>Streptophyta</taxon>
        <taxon>Embryophyta</taxon>
        <taxon>Tracheophyta</taxon>
        <taxon>Spermatophyta</taxon>
        <taxon>Magnoliopsida</taxon>
        <taxon>eudicotyledons</taxon>
        <taxon>Gunneridae</taxon>
        <taxon>Pentapetalae</taxon>
        <taxon>rosids</taxon>
        <taxon>fabids</taxon>
        <taxon>Cucurbitales</taxon>
        <taxon>Cucurbitaceae</taxon>
        <taxon>Cucurbiteae</taxon>
        <taxon>Cucurbita</taxon>
    </lineage>
</organism>
<evidence type="ECO:0000259" key="12">
    <source>
        <dbReference type="PROSITE" id="PS50011"/>
    </source>
</evidence>
<keyword evidence="10" id="KW-0472">Membrane</keyword>
<keyword evidence="14" id="KW-1185">Reference proteome</keyword>
<dbReference type="InterPro" id="IPR032872">
    <property type="entry name" value="WAK_assoc_C"/>
</dbReference>
<evidence type="ECO:0000313" key="13">
    <source>
        <dbReference type="EMBL" id="KAG6607052.1"/>
    </source>
</evidence>
<dbReference type="Pfam" id="PF07714">
    <property type="entry name" value="PK_Tyr_Ser-Thr"/>
    <property type="match status" value="1"/>
</dbReference>
<evidence type="ECO:0000256" key="8">
    <source>
        <dbReference type="ARBA" id="ARBA00048679"/>
    </source>
</evidence>
<dbReference type="EC" id="2.7.11.1" evidence="2"/>
<evidence type="ECO:0000256" key="4">
    <source>
        <dbReference type="ARBA" id="ARBA00022741"/>
    </source>
</evidence>
<dbReference type="InterPro" id="IPR025287">
    <property type="entry name" value="WAK_GUB"/>
</dbReference>
<feature type="domain" description="Protein kinase" evidence="12">
    <location>
        <begin position="356"/>
        <end position="572"/>
    </location>
</feature>
<evidence type="ECO:0000256" key="3">
    <source>
        <dbReference type="ARBA" id="ARBA00022729"/>
    </source>
</evidence>
<comment type="subcellular location">
    <subcellularLocation>
        <location evidence="1">Membrane</location>
        <topology evidence="1">Single-pass membrane protein</topology>
    </subcellularLocation>
</comment>
<keyword evidence="3 11" id="KW-0732">Signal</keyword>
<dbReference type="InterPro" id="IPR001245">
    <property type="entry name" value="Ser-Thr/Tyr_kinase_cat_dom"/>
</dbReference>
<comment type="catalytic activity">
    <reaction evidence="8">
        <text>L-seryl-[protein] + ATP = O-phospho-L-seryl-[protein] + ADP + H(+)</text>
        <dbReference type="Rhea" id="RHEA:17989"/>
        <dbReference type="Rhea" id="RHEA-COMP:9863"/>
        <dbReference type="Rhea" id="RHEA-COMP:11604"/>
        <dbReference type="ChEBI" id="CHEBI:15378"/>
        <dbReference type="ChEBI" id="CHEBI:29999"/>
        <dbReference type="ChEBI" id="CHEBI:30616"/>
        <dbReference type="ChEBI" id="CHEBI:83421"/>
        <dbReference type="ChEBI" id="CHEBI:456216"/>
        <dbReference type="EC" id="2.7.11.1"/>
    </reaction>
</comment>
<keyword evidence="5 9" id="KW-0067">ATP-binding</keyword>
<name>A0AAV6P5F8_9ROSI</name>
<keyword evidence="6" id="KW-0325">Glycoprotein</keyword>
<dbReference type="GO" id="GO:0005524">
    <property type="term" value="F:ATP binding"/>
    <property type="evidence" value="ECO:0007669"/>
    <property type="project" value="UniProtKB-UniRule"/>
</dbReference>
<dbReference type="GO" id="GO:0030247">
    <property type="term" value="F:polysaccharide binding"/>
    <property type="evidence" value="ECO:0007669"/>
    <property type="project" value="InterPro"/>
</dbReference>
<comment type="caution">
    <text evidence="13">The sequence shown here is derived from an EMBL/GenBank/DDBJ whole genome shotgun (WGS) entry which is preliminary data.</text>
</comment>
<evidence type="ECO:0000256" key="11">
    <source>
        <dbReference type="SAM" id="SignalP"/>
    </source>
</evidence>
<dbReference type="EMBL" id="JAGKQH010000001">
    <property type="protein sequence ID" value="KAG6607052.1"/>
    <property type="molecule type" value="Genomic_DNA"/>
</dbReference>
<keyword evidence="13" id="KW-0675">Receptor</keyword>
<evidence type="ECO:0000256" key="6">
    <source>
        <dbReference type="ARBA" id="ARBA00023180"/>
    </source>
</evidence>
<keyword evidence="13" id="KW-0418">Kinase</keyword>
<dbReference type="GO" id="GO:0004674">
    <property type="term" value="F:protein serine/threonine kinase activity"/>
    <property type="evidence" value="ECO:0007669"/>
    <property type="project" value="UniProtKB-EC"/>
</dbReference>
<keyword evidence="13" id="KW-0808">Transferase</keyword>
<proteinExistence type="predicted"/>
<sequence>MDHSPIPYFLLIFSFSHLLLVFGDPFDSCSNRFNCGNITDVGFPFWGDQRPADCGHPALKLTCEGGNTTIVIKEIKYQILKFSSVNDSLRLTIARDDYMDDLCPNKFINTTIDYNLFDTIPNYRNITLLYCSTSPVAGQFTCPDYEFGLIQLNPVASSLCNVSVIVPVSLDSFPQVSDLVNSSEILKAIKEGFEVRLKKDSGGCGICEVSNGVCGYDWSLNQTTCYCRHGAYNDNGACQSTPAGGSPSSSPGGSDDSNNTSLIIGLSVGGAAVLGLCLGCCVFCIKRRKKTHVLKKLKTQDLPSPPSSAGTLAPSTFRSNSTLSYPYARSDHGNGSSYFGAQLFTYAELEEATHNFDPSRELGDGGYGTVYSGTLKDGRIVAVKCLYENNSKRVEQFMNEIEILSQLQHPNLVKLYGCTSRHSQELILVYEYIPNGTVADHLHGKRANSVDTNRNRNDINLANMGIDRIKKHALHDLVDPELGFERDYAVRCMITSVAELAVQCLQQSRDMRPSMDEVVEVLREIEHEELAARKAEVLDIGSDNVRLLRNASSLLSPDSGAVTDKWVTTFFS</sequence>
<accession>A0AAV6P5F8</accession>
<evidence type="ECO:0000256" key="10">
    <source>
        <dbReference type="SAM" id="Phobius"/>
    </source>
</evidence>
<dbReference type="Pfam" id="PF13947">
    <property type="entry name" value="GUB_WAK_bind"/>
    <property type="match status" value="1"/>
</dbReference>
<feature type="transmembrane region" description="Helical" evidence="10">
    <location>
        <begin position="262"/>
        <end position="285"/>
    </location>
</feature>
<dbReference type="PANTHER" id="PTHR46008">
    <property type="entry name" value="LEAF RUST 10 DISEASE-RESISTANCE LOCUS RECEPTOR-LIKE PROTEIN KINASE-LIKE 1.4"/>
    <property type="match status" value="1"/>
</dbReference>
<protein>
    <recommendedName>
        <fullName evidence="2">non-specific serine/threonine protein kinase</fullName>
        <ecNumber evidence="2">2.7.11.1</ecNumber>
    </recommendedName>
</protein>
<dbReference type="PROSITE" id="PS00107">
    <property type="entry name" value="PROTEIN_KINASE_ATP"/>
    <property type="match status" value="1"/>
</dbReference>
<dbReference type="PROSITE" id="PS50011">
    <property type="entry name" value="PROTEIN_KINASE_DOM"/>
    <property type="match status" value="1"/>
</dbReference>
<keyword evidence="4 9" id="KW-0547">Nucleotide-binding</keyword>
<feature type="signal peptide" evidence="11">
    <location>
        <begin position="1"/>
        <end position="23"/>
    </location>
</feature>
<comment type="catalytic activity">
    <reaction evidence="7">
        <text>L-threonyl-[protein] + ATP = O-phospho-L-threonyl-[protein] + ADP + H(+)</text>
        <dbReference type="Rhea" id="RHEA:46608"/>
        <dbReference type="Rhea" id="RHEA-COMP:11060"/>
        <dbReference type="Rhea" id="RHEA-COMP:11605"/>
        <dbReference type="ChEBI" id="CHEBI:15378"/>
        <dbReference type="ChEBI" id="CHEBI:30013"/>
        <dbReference type="ChEBI" id="CHEBI:30616"/>
        <dbReference type="ChEBI" id="CHEBI:61977"/>
        <dbReference type="ChEBI" id="CHEBI:456216"/>
        <dbReference type="EC" id="2.7.11.1"/>
    </reaction>
</comment>
<feature type="chain" id="PRO_5043551913" description="non-specific serine/threonine protein kinase" evidence="11">
    <location>
        <begin position="24"/>
        <end position="572"/>
    </location>
</feature>
<keyword evidence="10" id="KW-1133">Transmembrane helix</keyword>
<evidence type="ECO:0000256" key="5">
    <source>
        <dbReference type="ARBA" id="ARBA00022840"/>
    </source>
</evidence>
<dbReference type="InterPro" id="IPR017441">
    <property type="entry name" value="Protein_kinase_ATP_BS"/>
</dbReference>
<keyword evidence="10" id="KW-0812">Transmembrane</keyword>
<dbReference type="GO" id="GO:0016020">
    <property type="term" value="C:membrane"/>
    <property type="evidence" value="ECO:0007669"/>
    <property type="project" value="UniProtKB-SubCell"/>
</dbReference>
<dbReference type="FunFam" id="3.30.200.20:FF:000162">
    <property type="entry name" value="Adenine nucleotide alpha hydrolase-like domain kinase"/>
    <property type="match status" value="1"/>
</dbReference>
<dbReference type="Pfam" id="PF14380">
    <property type="entry name" value="WAK_assoc"/>
    <property type="match status" value="1"/>
</dbReference>
<evidence type="ECO:0000256" key="1">
    <source>
        <dbReference type="ARBA" id="ARBA00004167"/>
    </source>
</evidence>
<dbReference type="Proteomes" id="UP000685013">
    <property type="component" value="Chromosome 1"/>
</dbReference>
<reference evidence="13 14" key="1">
    <citation type="journal article" date="2021" name="Hortic Res">
        <title>The domestication of Cucurbita argyrosperma as revealed by the genome of its wild relative.</title>
        <authorList>
            <person name="Barrera-Redondo J."/>
            <person name="Sanchez-de la Vega G."/>
            <person name="Aguirre-Liguori J.A."/>
            <person name="Castellanos-Morales G."/>
            <person name="Gutierrez-Guerrero Y.T."/>
            <person name="Aguirre-Dugua X."/>
            <person name="Aguirre-Planter E."/>
            <person name="Tenaillon M.I."/>
            <person name="Lira-Saade R."/>
            <person name="Eguiarte L.E."/>
        </authorList>
    </citation>
    <scope>NUCLEOTIDE SEQUENCE [LARGE SCALE GENOMIC DNA]</scope>
    <source>
        <strain evidence="13">JBR-2021</strain>
    </source>
</reference>
<evidence type="ECO:0000256" key="2">
    <source>
        <dbReference type="ARBA" id="ARBA00012513"/>
    </source>
</evidence>
<dbReference type="PANTHER" id="PTHR46008:SF2">
    <property type="entry name" value="LEAF RUST 10 DISEASE-RESISTANCE LOCUS RECEPTOR-LIKE PROTEIN KINASE-LIKE 1.4"/>
    <property type="match status" value="1"/>
</dbReference>
<feature type="binding site" evidence="9">
    <location>
        <position position="384"/>
    </location>
    <ligand>
        <name>ATP</name>
        <dbReference type="ChEBI" id="CHEBI:30616"/>
    </ligand>
</feature>
<dbReference type="AlphaFoldDB" id="A0AAV6P5F8"/>
<dbReference type="InterPro" id="IPR000719">
    <property type="entry name" value="Prot_kinase_dom"/>
</dbReference>
<gene>
    <name evidence="13" type="primary">LRK10L-1.3</name>
    <name evidence="13" type="ORF">SDJN03_00394</name>
</gene>
<evidence type="ECO:0000256" key="7">
    <source>
        <dbReference type="ARBA" id="ARBA00047899"/>
    </source>
</evidence>
<feature type="non-terminal residue" evidence="13">
    <location>
        <position position="1"/>
    </location>
</feature>
<evidence type="ECO:0000256" key="9">
    <source>
        <dbReference type="PROSITE-ProRule" id="PRU10141"/>
    </source>
</evidence>